<dbReference type="SUPFAM" id="SSF55729">
    <property type="entry name" value="Acyl-CoA N-acyltransferases (Nat)"/>
    <property type="match status" value="1"/>
</dbReference>
<evidence type="ECO:0000256" key="5">
    <source>
        <dbReference type="SAM" id="MobiDB-lite"/>
    </source>
</evidence>
<dbReference type="InterPro" id="IPR006464">
    <property type="entry name" value="AcTrfase_RimI/Ard1"/>
</dbReference>
<dbReference type="Gene3D" id="3.40.630.30">
    <property type="match status" value="1"/>
</dbReference>
<dbReference type="PANTHER" id="PTHR43420:SF44">
    <property type="entry name" value="ACETYLTRANSFERASE YPEA"/>
    <property type="match status" value="1"/>
</dbReference>
<dbReference type="PROSITE" id="PS51186">
    <property type="entry name" value="GNAT"/>
    <property type="match status" value="1"/>
</dbReference>
<dbReference type="OrthoDB" id="9804026at2"/>
<keyword evidence="2" id="KW-0963">Cytoplasm</keyword>
<evidence type="ECO:0000256" key="2">
    <source>
        <dbReference type="ARBA" id="ARBA00022490"/>
    </source>
</evidence>
<keyword evidence="4" id="KW-0012">Acyltransferase</keyword>
<dbReference type="CDD" id="cd04301">
    <property type="entry name" value="NAT_SF"/>
    <property type="match status" value="1"/>
</dbReference>
<organism evidence="7 8">
    <name type="scientific">Paradevosia tibetensis</name>
    <dbReference type="NCBI Taxonomy" id="1447062"/>
    <lineage>
        <taxon>Bacteria</taxon>
        <taxon>Pseudomonadati</taxon>
        <taxon>Pseudomonadota</taxon>
        <taxon>Alphaproteobacteria</taxon>
        <taxon>Hyphomicrobiales</taxon>
        <taxon>Devosiaceae</taxon>
        <taxon>Paradevosia</taxon>
    </lineage>
</organism>
<evidence type="ECO:0000256" key="4">
    <source>
        <dbReference type="ARBA" id="ARBA00023315"/>
    </source>
</evidence>
<evidence type="ECO:0000313" key="7">
    <source>
        <dbReference type="EMBL" id="QEE22583.1"/>
    </source>
</evidence>
<name>A0A5B9DTW3_9HYPH</name>
<feature type="domain" description="N-acetyltransferase" evidence="6">
    <location>
        <begin position="36"/>
        <end position="185"/>
    </location>
</feature>
<proteinExistence type="inferred from homology"/>
<dbReference type="KEGG" id="yti:FNA67_21525"/>
<accession>A0A5B9DTW3</accession>
<dbReference type="AlphaFoldDB" id="A0A5B9DTW3"/>
<keyword evidence="8" id="KW-1185">Reference proteome</keyword>
<feature type="region of interest" description="Disordered" evidence="5">
    <location>
        <begin position="1"/>
        <end position="23"/>
    </location>
</feature>
<evidence type="ECO:0000313" key="8">
    <source>
        <dbReference type="Proteomes" id="UP000321062"/>
    </source>
</evidence>
<keyword evidence="3 7" id="KW-0808">Transferase</keyword>
<comment type="similarity">
    <text evidence="1">Belongs to the acetyltransferase family. RimI subfamily.</text>
</comment>
<feature type="compositionally biased region" description="Basic residues" evidence="5">
    <location>
        <begin position="1"/>
        <end position="11"/>
    </location>
</feature>
<dbReference type="Proteomes" id="UP000321062">
    <property type="component" value="Chromosome"/>
</dbReference>
<evidence type="ECO:0000256" key="1">
    <source>
        <dbReference type="ARBA" id="ARBA00005395"/>
    </source>
</evidence>
<gene>
    <name evidence="7" type="primary">rimI</name>
    <name evidence="7" type="ORF">FNA67_21525</name>
</gene>
<reference evidence="7 8" key="1">
    <citation type="journal article" date="2015" name="Int. J. Syst. Evol. Microbiol.">
        <title>Youhaiella tibetensis gen. nov., sp. nov., isolated from subsurface sediment.</title>
        <authorList>
            <person name="Wang Y.X."/>
            <person name="Huang F.Q."/>
            <person name="Nogi Y."/>
            <person name="Pang S.J."/>
            <person name="Wang P.K."/>
            <person name="Lv J."/>
        </authorList>
    </citation>
    <scope>NUCLEOTIDE SEQUENCE [LARGE SCALE GENOMIC DNA]</scope>
    <source>
        <strain evidence="8">fig4</strain>
    </source>
</reference>
<dbReference type="PANTHER" id="PTHR43420">
    <property type="entry name" value="ACETYLTRANSFERASE"/>
    <property type="match status" value="1"/>
</dbReference>
<dbReference type="EMBL" id="CP041690">
    <property type="protein sequence ID" value="QEE22583.1"/>
    <property type="molecule type" value="Genomic_DNA"/>
</dbReference>
<dbReference type="InterPro" id="IPR050680">
    <property type="entry name" value="YpeA/RimI_acetyltransf"/>
</dbReference>
<evidence type="ECO:0000256" key="3">
    <source>
        <dbReference type="ARBA" id="ARBA00022679"/>
    </source>
</evidence>
<dbReference type="InterPro" id="IPR000182">
    <property type="entry name" value="GNAT_dom"/>
</dbReference>
<sequence>MPTPSRRKRRGSPGSDAHDSRETDAMMKLWMAPGGLHIEPGRMEDAETLAKLHAGGFYRGWPREDFSAYLMEANTPAYVACDAGHKKVAGFAMLRLAGDEAELLTIVVDRKWRARGVGAALLRATFDDLMMSPVRKMFLEVDAENQPAIKLYRRHGFGEIGSRKGYYPRPDGSAATALVMARDLG</sequence>
<dbReference type="GO" id="GO:0008080">
    <property type="term" value="F:N-acetyltransferase activity"/>
    <property type="evidence" value="ECO:0007669"/>
    <property type="project" value="InterPro"/>
</dbReference>
<dbReference type="InterPro" id="IPR016181">
    <property type="entry name" value="Acyl_CoA_acyltransferase"/>
</dbReference>
<dbReference type="Pfam" id="PF00583">
    <property type="entry name" value="Acetyltransf_1"/>
    <property type="match status" value="1"/>
</dbReference>
<dbReference type="NCBIfam" id="TIGR01575">
    <property type="entry name" value="rimI"/>
    <property type="match status" value="1"/>
</dbReference>
<protein>
    <submittedName>
        <fullName evidence="7">Ribosomal-protein-alanine N-acetyltransferase</fullName>
    </submittedName>
</protein>
<evidence type="ECO:0000259" key="6">
    <source>
        <dbReference type="PROSITE" id="PS51186"/>
    </source>
</evidence>